<dbReference type="Pfam" id="PF04138">
    <property type="entry name" value="GtrA_DPMS_TM"/>
    <property type="match status" value="1"/>
</dbReference>
<evidence type="ECO:0000259" key="7">
    <source>
        <dbReference type="Pfam" id="PF04138"/>
    </source>
</evidence>
<comment type="subcellular location">
    <subcellularLocation>
        <location evidence="1">Membrane</location>
        <topology evidence="1">Multi-pass membrane protein</topology>
    </subcellularLocation>
</comment>
<feature type="transmembrane region" description="Helical" evidence="6">
    <location>
        <begin position="12"/>
        <end position="33"/>
    </location>
</feature>
<evidence type="ECO:0000256" key="2">
    <source>
        <dbReference type="ARBA" id="ARBA00009399"/>
    </source>
</evidence>
<evidence type="ECO:0000256" key="4">
    <source>
        <dbReference type="ARBA" id="ARBA00022989"/>
    </source>
</evidence>
<dbReference type="GO" id="GO:0005886">
    <property type="term" value="C:plasma membrane"/>
    <property type="evidence" value="ECO:0007669"/>
    <property type="project" value="TreeGrafter"/>
</dbReference>
<accession>D0GK66</accession>
<dbReference type="GO" id="GO:0000271">
    <property type="term" value="P:polysaccharide biosynthetic process"/>
    <property type="evidence" value="ECO:0007669"/>
    <property type="project" value="InterPro"/>
</dbReference>
<dbReference type="InterPro" id="IPR007267">
    <property type="entry name" value="GtrA_DPMS_TM"/>
</dbReference>
<feature type="transmembrane region" description="Helical" evidence="6">
    <location>
        <begin position="103"/>
        <end position="125"/>
    </location>
</feature>
<protein>
    <submittedName>
        <fullName evidence="8">GtrA-like protein</fullName>
    </submittedName>
</protein>
<evidence type="ECO:0000256" key="6">
    <source>
        <dbReference type="SAM" id="Phobius"/>
    </source>
</evidence>
<keyword evidence="9" id="KW-1185">Reference proteome</keyword>
<dbReference type="RefSeq" id="WP_006806865.1">
    <property type="nucleotide sequence ID" value="NZ_ADAD01000062.1"/>
</dbReference>
<organism evidence="8 9">
    <name type="scientific">Pseudoleptotrichia goodfellowii F0264</name>
    <dbReference type="NCBI Taxonomy" id="596323"/>
    <lineage>
        <taxon>Bacteria</taxon>
        <taxon>Fusobacteriati</taxon>
        <taxon>Fusobacteriota</taxon>
        <taxon>Fusobacteriia</taxon>
        <taxon>Fusobacteriales</taxon>
        <taxon>Leptotrichiaceae</taxon>
        <taxon>Pseudoleptotrichia</taxon>
    </lineage>
</organism>
<evidence type="ECO:0000313" key="8">
    <source>
        <dbReference type="EMBL" id="EEY35512.1"/>
    </source>
</evidence>
<dbReference type="Proteomes" id="UP000004226">
    <property type="component" value="Unassembled WGS sequence"/>
</dbReference>
<dbReference type="PANTHER" id="PTHR38459">
    <property type="entry name" value="PROPHAGE BACTOPRENOL-LINKED GLUCOSE TRANSLOCASE HOMOLOG"/>
    <property type="match status" value="1"/>
</dbReference>
<proteinExistence type="inferred from homology"/>
<evidence type="ECO:0000256" key="5">
    <source>
        <dbReference type="ARBA" id="ARBA00023136"/>
    </source>
</evidence>
<keyword evidence="4 6" id="KW-1133">Transmembrane helix</keyword>
<evidence type="ECO:0000256" key="1">
    <source>
        <dbReference type="ARBA" id="ARBA00004141"/>
    </source>
</evidence>
<dbReference type="AlphaFoldDB" id="D0GK66"/>
<keyword evidence="5 6" id="KW-0472">Membrane</keyword>
<keyword evidence="3 6" id="KW-0812">Transmembrane</keyword>
<feature type="domain" description="GtrA/DPMS transmembrane" evidence="7">
    <location>
        <begin position="14"/>
        <end position="126"/>
    </location>
</feature>
<feature type="transmembrane region" description="Helical" evidence="6">
    <location>
        <begin position="45"/>
        <end position="62"/>
    </location>
</feature>
<feature type="transmembrane region" description="Helical" evidence="6">
    <location>
        <begin position="74"/>
        <end position="91"/>
    </location>
</feature>
<dbReference type="EMBL" id="ADAD01000062">
    <property type="protein sequence ID" value="EEY35512.1"/>
    <property type="molecule type" value="Genomic_DNA"/>
</dbReference>
<comment type="similarity">
    <text evidence="2">Belongs to the GtrA family.</text>
</comment>
<sequence>MKEVNKFNKIEILKFLVGGGSAVVTDFIAYKLLMNFGMDRNSAKTISFICGSIVGFIINKYWTFKSSIFSLKEIFKYTILYIVTAFINSLVNKYVMLAVKHELFAFLCATGVSTILNFLGQKFLIFKKGDGK</sequence>
<dbReference type="InterPro" id="IPR051401">
    <property type="entry name" value="GtrA_CellWall_Glycosyl"/>
</dbReference>
<reference evidence="8 9" key="1">
    <citation type="submission" date="2009-10" db="EMBL/GenBank/DDBJ databases">
        <authorList>
            <person name="Harkins D.M."/>
            <person name="Madupu R."/>
            <person name="Durkin A.S."/>
            <person name="Torralba M."/>
            <person name="Methe B."/>
            <person name="Sutton G.G."/>
            <person name="Strausberg R.L."/>
            <person name="Nelson K.E."/>
        </authorList>
    </citation>
    <scope>NUCLEOTIDE SEQUENCE [LARGE SCALE GENOMIC DNA]</scope>
    <source>
        <strain evidence="8 9">F0264</strain>
    </source>
</reference>
<dbReference type="eggNOG" id="COG2246">
    <property type="taxonomic scope" value="Bacteria"/>
</dbReference>
<evidence type="ECO:0000313" key="9">
    <source>
        <dbReference type="Proteomes" id="UP000004226"/>
    </source>
</evidence>
<dbReference type="PANTHER" id="PTHR38459:SF1">
    <property type="entry name" value="PROPHAGE BACTOPRENOL-LINKED GLUCOSE TRANSLOCASE HOMOLOG"/>
    <property type="match status" value="1"/>
</dbReference>
<evidence type="ECO:0000256" key="3">
    <source>
        <dbReference type="ARBA" id="ARBA00022692"/>
    </source>
</evidence>
<gene>
    <name evidence="8" type="ORF">HMPREF0554_1315</name>
</gene>
<comment type="caution">
    <text evidence="8">The sequence shown here is derived from an EMBL/GenBank/DDBJ whole genome shotgun (WGS) entry which is preliminary data.</text>
</comment>
<name>D0GK66_9FUSO</name>